<keyword evidence="1" id="KW-1133">Transmembrane helix</keyword>
<feature type="transmembrane region" description="Helical" evidence="1">
    <location>
        <begin position="152"/>
        <end position="177"/>
    </location>
</feature>
<protein>
    <recommendedName>
        <fullName evidence="4">DUF4129 domain-containing protein</fullName>
    </recommendedName>
</protein>
<gene>
    <name evidence="2" type="ORF">DKW60_08685</name>
</gene>
<keyword evidence="1" id="KW-0812">Transmembrane</keyword>
<accession>A0A317CIS6</accession>
<feature type="transmembrane region" description="Helical" evidence="1">
    <location>
        <begin position="257"/>
        <end position="276"/>
    </location>
</feature>
<proteinExistence type="predicted"/>
<feature type="transmembrane region" description="Helical" evidence="1">
    <location>
        <begin position="28"/>
        <end position="51"/>
    </location>
</feature>
<feature type="transmembrane region" description="Helical" evidence="1">
    <location>
        <begin position="57"/>
        <end position="79"/>
    </location>
</feature>
<keyword evidence="1" id="KW-0472">Membrane</keyword>
<comment type="caution">
    <text evidence="2">The sequence shown here is derived from an EMBL/GenBank/DDBJ whole genome shotgun (WGS) entry which is preliminary data.</text>
</comment>
<name>A0A317CIS6_9GAMM</name>
<evidence type="ECO:0000313" key="2">
    <source>
        <dbReference type="EMBL" id="PWQ98177.1"/>
    </source>
</evidence>
<dbReference type="AlphaFoldDB" id="A0A317CIS6"/>
<evidence type="ECO:0008006" key="4">
    <source>
        <dbReference type="Google" id="ProtNLM"/>
    </source>
</evidence>
<reference evidence="2 3" key="1">
    <citation type="submission" date="2018-05" db="EMBL/GenBank/DDBJ databases">
        <title>Leucothrix arctica sp. nov., isolated from Arctic seawater.</title>
        <authorList>
            <person name="Choi A."/>
            <person name="Baek K."/>
        </authorList>
    </citation>
    <scope>NUCLEOTIDE SEQUENCE [LARGE SCALE GENOMIC DNA]</scope>
    <source>
        <strain evidence="2 3">JCM 18388</strain>
    </source>
</reference>
<feature type="transmembrane region" description="Helical" evidence="1">
    <location>
        <begin position="197"/>
        <end position="222"/>
    </location>
</feature>
<evidence type="ECO:0000313" key="3">
    <source>
        <dbReference type="Proteomes" id="UP000245539"/>
    </source>
</evidence>
<organism evidence="2 3">
    <name type="scientific">Leucothrix pacifica</name>
    <dbReference type="NCBI Taxonomy" id="1247513"/>
    <lineage>
        <taxon>Bacteria</taxon>
        <taxon>Pseudomonadati</taxon>
        <taxon>Pseudomonadota</taxon>
        <taxon>Gammaproteobacteria</taxon>
        <taxon>Thiotrichales</taxon>
        <taxon>Thiotrichaceae</taxon>
        <taxon>Leucothrix</taxon>
    </lineage>
</organism>
<dbReference type="Proteomes" id="UP000245539">
    <property type="component" value="Unassembled WGS sequence"/>
</dbReference>
<dbReference type="EMBL" id="QGKM01000018">
    <property type="protein sequence ID" value="PWQ98177.1"/>
    <property type="molecule type" value="Genomic_DNA"/>
</dbReference>
<keyword evidence="3" id="KW-1185">Reference proteome</keyword>
<feature type="transmembrane region" description="Helical" evidence="1">
    <location>
        <begin position="353"/>
        <end position="377"/>
    </location>
</feature>
<sequence>MQLETITANIRSRSPWEAIDLGFAMVRAWWISIYTPLAILLLAIITVLLLLVPYEFYWVSLVILWWLKPLYHRLILYVISHQMFGESPSWSASLKVLPDLVLHSGLFSELTWRRFSMSRGFRLPIWQLERLRGKDRRDRQQLLLANVHSPAIWLNIAIFSFQLILTVSFFMLIWLFIPEYYAEDLFYKLISNQLTGIGYSVEVIAVMGFVMVMVFLEPFYIAASFAMYLNRRTQLEAWDIELSFRKMANRLSKLKQALSVAITGALMVLFVTGISAETSYANDDYNEDTSVESSYTEHLSETRLDVSESRAVIDAVMQNEHLKQEEIVKRWRLKNNDLSEDESTPPWAGTFSAIFAMIIEYALWIAIAVGIIALYIYRKRWMPLLVRVPEEAEILKPDILFGMDLRKENLPGDVVAAASALWSEGKVRDTLSLLYRCALAQLVNQESLPLEHSHTEGDILKLSQSALSETRHTYLQRLTQSWVQVAYAHEYPSNERMSYLLGNWSSEFASTRSSSGEQQ</sequence>
<evidence type="ECO:0000256" key="1">
    <source>
        <dbReference type="SAM" id="Phobius"/>
    </source>
</evidence>